<dbReference type="PRINTS" id="PR01900">
    <property type="entry name" value="YIDCPROTEIN"/>
</dbReference>
<dbReference type="NCBIfam" id="TIGR03592">
    <property type="entry name" value="yidC_oxa1_cterm"/>
    <property type="match status" value="1"/>
</dbReference>
<dbReference type="EMBL" id="OUUY01000086">
    <property type="protein sequence ID" value="SPQ01031.1"/>
    <property type="molecule type" value="Genomic_DNA"/>
</dbReference>
<keyword evidence="4 13" id="KW-0813">Transport</keyword>
<dbReference type="CDD" id="cd19961">
    <property type="entry name" value="EcYidC-like_peri"/>
    <property type="match status" value="1"/>
</dbReference>
<dbReference type="Pfam" id="PF02096">
    <property type="entry name" value="60KD_IMP"/>
    <property type="match status" value="1"/>
</dbReference>
<evidence type="ECO:0000256" key="12">
    <source>
        <dbReference type="ARBA" id="ARBA00033342"/>
    </source>
</evidence>
<dbReference type="InterPro" id="IPR019998">
    <property type="entry name" value="Membr_insert_YidC"/>
</dbReference>
<dbReference type="PANTHER" id="PTHR12428">
    <property type="entry name" value="OXA1"/>
    <property type="match status" value="1"/>
</dbReference>
<evidence type="ECO:0000256" key="4">
    <source>
        <dbReference type="ARBA" id="ARBA00022448"/>
    </source>
</evidence>
<evidence type="ECO:0000256" key="14">
    <source>
        <dbReference type="SAM" id="MobiDB-lite"/>
    </source>
</evidence>
<dbReference type="GO" id="GO:0015031">
    <property type="term" value="P:protein transport"/>
    <property type="evidence" value="ECO:0007669"/>
    <property type="project" value="UniProtKB-KW"/>
</dbReference>
<comment type="subunit">
    <text evidence="13">Interacts with the Sec translocase complex via SecD. Specifically interacts with transmembrane segments of nascent integral membrane proteins during membrane integration.</text>
</comment>
<gene>
    <name evidence="13 17" type="primary">yidC</name>
    <name evidence="17" type="ORF">NBG4_40071</name>
</gene>
<feature type="transmembrane region" description="Helical" evidence="13">
    <location>
        <begin position="294"/>
        <end position="315"/>
    </location>
</feature>
<evidence type="ECO:0000256" key="7">
    <source>
        <dbReference type="ARBA" id="ARBA00022927"/>
    </source>
</evidence>
<dbReference type="CDD" id="cd20070">
    <property type="entry name" value="5TM_YidC_Alb3"/>
    <property type="match status" value="1"/>
</dbReference>
<feature type="transmembrane region" description="Helical" evidence="13">
    <location>
        <begin position="390"/>
        <end position="411"/>
    </location>
</feature>
<reference evidence="18" key="1">
    <citation type="submission" date="2018-03" db="EMBL/GenBank/DDBJ databases">
        <authorList>
            <person name="Zecchin S."/>
        </authorList>
    </citation>
    <scope>NUCLEOTIDE SEQUENCE [LARGE SCALE GENOMIC DNA]</scope>
</reference>
<dbReference type="InterPro" id="IPR038221">
    <property type="entry name" value="YidC_periplasmic_sf"/>
</dbReference>
<evidence type="ECO:0000259" key="15">
    <source>
        <dbReference type="Pfam" id="PF02096"/>
    </source>
</evidence>
<keyword evidence="7 13" id="KW-0653">Protein transport</keyword>
<keyword evidence="10 13" id="KW-0143">Chaperone</keyword>
<evidence type="ECO:0000313" key="18">
    <source>
        <dbReference type="Proteomes" id="UP000245125"/>
    </source>
</evidence>
<evidence type="ECO:0000256" key="3">
    <source>
        <dbReference type="ARBA" id="ARBA00015325"/>
    </source>
</evidence>
<proteinExistence type="inferred from homology"/>
<evidence type="ECO:0000256" key="13">
    <source>
        <dbReference type="HAMAP-Rule" id="MF_01810"/>
    </source>
</evidence>
<dbReference type="Gene3D" id="2.70.98.90">
    <property type="match status" value="1"/>
</dbReference>
<organism evidence="17 18">
    <name type="scientific">Candidatus Sulfobium mesophilum</name>
    <dbReference type="NCBI Taxonomy" id="2016548"/>
    <lineage>
        <taxon>Bacteria</taxon>
        <taxon>Pseudomonadati</taxon>
        <taxon>Nitrospirota</taxon>
        <taxon>Nitrospiria</taxon>
        <taxon>Nitrospirales</taxon>
        <taxon>Nitrospiraceae</taxon>
        <taxon>Candidatus Sulfobium</taxon>
    </lineage>
</organism>
<keyword evidence="5 13" id="KW-1003">Cell membrane</keyword>
<evidence type="ECO:0000256" key="10">
    <source>
        <dbReference type="ARBA" id="ARBA00023186"/>
    </source>
</evidence>
<evidence type="ECO:0000256" key="9">
    <source>
        <dbReference type="ARBA" id="ARBA00023136"/>
    </source>
</evidence>
<dbReference type="Proteomes" id="UP000245125">
    <property type="component" value="Unassembled WGS sequence"/>
</dbReference>
<dbReference type="InterPro" id="IPR047196">
    <property type="entry name" value="YidC_ALB_C"/>
</dbReference>
<evidence type="ECO:0000256" key="6">
    <source>
        <dbReference type="ARBA" id="ARBA00022692"/>
    </source>
</evidence>
<dbReference type="OrthoDB" id="9780552at2"/>
<evidence type="ECO:0000259" key="16">
    <source>
        <dbReference type="Pfam" id="PF14849"/>
    </source>
</evidence>
<accession>A0A2U3QHZ5</accession>
<dbReference type="GO" id="GO:0032977">
    <property type="term" value="F:membrane insertase activity"/>
    <property type="evidence" value="ECO:0007669"/>
    <property type="project" value="InterPro"/>
</dbReference>
<name>A0A2U3QHZ5_9BACT</name>
<feature type="transmembrane region" description="Helical" evidence="13">
    <location>
        <begin position="321"/>
        <end position="340"/>
    </location>
</feature>
<feature type="domain" description="Membrane insertase YidC N-terminal" evidence="16">
    <location>
        <begin position="64"/>
        <end position="310"/>
    </location>
</feature>
<dbReference type="GO" id="GO:0005886">
    <property type="term" value="C:plasma membrane"/>
    <property type="evidence" value="ECO:0007669"/>
    <property type="project" value="UniProtKB-SubCell"/>
</dbReference>
<dbReference type="AlphaFoldDB" id="A0A2U3QHZ5"/>
<dbReference type="HAMAP" id="MF_01810">
    <property type="entry name" value="YidC_type1"/>
    <property type="match status" value="1"/>
</dbReference>
<keyword evidence="6 13" id="KW-0812">Transmembrane</keyword>
<evidence type="ECO:0000256" key="5">
    <source>
        <dbReference type="ARBA" id="ARBA00022475"/>
    </source>
</evidence>
<protein>
    <recommendedName>
        <fullName evidence="3 13">Membrane protein insertase YidC</fullName>
    </recommendedName>
    <alternativeName>
        <fullName evidence="12 13">Foldase YidC</fullName>
    </alternativeName>
    <alternativeName>
        <fullName evidence="11 13">Membrane integrase YidC</fullName>
    </alternativeName>
    <alternativeName>
        <fullName evidence="13">Membrane protein YidC</fullName>
    </alternativeName>
</protein>
<feature type="region of interest" description="Disordered" evidence="14">
    <location>
        <begin position="27"/>
        <end position="60"/>
    </location>
</feature>
<evidence type="ECO:0000256" key="11">
    <source>
        <dbReference type="ARBA" id="ARBA00033245"/>
    </source>
</evidence>
<dbReference type="Pfam" id="PF14849">
    <property type="entry name" value="YidC_periplas"/>
    <property type="match status" value="1"/>
</dbReference>
<dbReference type="GO" id="GO:0051205">
    <property type="term" value="P:protein insertion into membrane"/>
    <property type="evidence" value="ECO:0007669"/>
    <property type="project" value="TreeGrafter"/>
</dbReference>
<dbReference type="InterPro" id="IPR028053">
    <property type="entry name" value="Membr_insert_YidC_N"/>
</dbReference>
<evidence type="ECO:0000256" key="8">
    <source>
        <dbReference type="ARBA" id="ARBA00022989"/>
    </source>
</evidence>
<dbReference type="InterPro" id="IPR028055">
    <property type="entry name" value="YidC/Oxa/ALB_C"/>
</dbReference>
<comment type="subcellular location">
    <subcellularLocation>
        <location evidence="1">Cell inner membrane</location>
        <topology evidence="1">Multi-pass membrane protein</topology>
    </subcellularLocation>
    <subcellularLocation>
        <location evidence="13">Cell membrane</location>
        <topology evidence="13">Multi-pass membrane protein</topology>
    </subcellularLocation>
</comment>
<dbReference type="PRINTS" id="PR00701">
    <property type="entry name" value="60KDINNERMP"/>
</dbReference>
<evidence type="ECO:0000256" key="1">
    <source>
        <dbReference type="ARBA" id="ARBA00004429"/>
    </source>
</evidence>
<feature type="transmembrane region" description="Helical" evidence="13">
    <location>
        <begin position="481"/>
        <end position="501"/>
    </location>
</feature>
<feature type="transmembrane region" description="Helical" evidence="13">
    <location>
        <begin position="6"/>
        <end position="24"/>
    </location>
</feature>
<keyword evidence="18" id="KW-1185">Reference proteome</keyword>
<sequence length="522" mass="58714">MENKTLLAIVLSVFVIIASQYFLAKQEPPARQPKPPAEKKEEAKQAIPSAPLVAETSPAEEKEIRVDGDLYTAIFSSKGATVKYWEIKRYKDKMAKDVVLLATPGPMPALGMGADTNFDLARLNFGISGRDIKLDKNNQTGSIVFEYAKDGISIRRTYTFYNDSYKVDLTDQVAGISEYWITLGSGFGMFDKEGGYTHVGPALLKGTSLEEIKPGNLKEPKTFKDDLRWIAQEDKYFFSAIVPAGKVELARAWTYDNTPVIALKGAPGENKFVIYAGPKDHDNLAKLNLGLEHIIDFGFFSIIARPLFWVLKFFYSFLGNYGWAIVLLTIVVRIPFIPILNKGQKSMKKLQELQPKMNEIREKYKKDPQKMQAEMMELYKKYKVNPMGGCLPMLLQIPVFFALYKVLLIAIELRGAPFMLWITDLSAPDTLFGHIPQFVPLLAGSAVGPLPIVMGITMVIQQKMTPTTADPRQAKMMMLMPIVFTFMFLNFASGLVVYWLVNNILSIIQQFFVNKKMSQQSA</sequence>
<dbReference type="NCBIfam" id="TIGR03593">
    <property type="entry name" value="yidC_nterm"/>
    <property type="match status" value="1"/>
</dbReference>
<comment type="function">
    <text evidence="13">Required for the insertion and/or proper folding and/or complex formation of integral membrane proteins into the membrane. Involved in integration of membrane proteins that insert both dependently and independently of the Sec translocase complex, as well as at least some lipoproteins. Aids folding of multispanning membrane proteins.</text>
</comment>
<evidence type="ECO:0000256" key="2">
    <source>
        <dbReference type="ARBA" id="ARBA00010527"/>
    </source>
</evidence>
<feature type="transmembrane region" description="Helical" evidence="13">
    <location>
        <begin position="438"/>
        <end position="460"/>
    </location>
</feature>
<keyword evidence="9 13" id="KW-0472">Membrane</keyword>
<feature type="domain" description="Membrane insertase YidC/Oxa/ALB C-terminal" evidence="15">
    <location>
        <begin position="321"/>
        <end position="515"/>
    </location>
</feature>
<keyword evidence="8 13" id="KW-1133">Transmembrane helix</keyword>
<evidence type="ECO:0000313" key="17">
    <source>
        <dbReference type="EMBL" id="SPQ01031.1"/>
    </source>
</evidence>
<dbReference type="InterPro" id="IPR001708">
    <property type="entry name" value="YidC/ALB3/OXA1/COX18"/>
</dbReference>
<dbReference type="PANTHER" id="PTHR12428:SF65">
    <property type="entry name" value="CYTOCHROME C OXIDASE ASSEMBLY PROTEIN COX18, MITOCHONDRIAL"/>
    <property type="match status" value="1"/>
</dbReference>
<comment type="similarity">
    <text evidence="2 13">Belongs to the OXA1/ALB3/YidC family. Type 1 subfamily.</text>
</comment>